<dbReference type="EMBL" id="JAIWYP010000006">
    <property type="protein sequence ID" value="KAH3803468.1"/>
    <property type="molecule type" value="Genomic_DNA"/>
</dbReference>
<proteinExistence type="predicted"/>
<keyword evidence="1" id="KW-0812">Transmembrane</keyword>
<sequence>MRTDRHRNLWHQDLPMSLESTMSCLFQIEASHCHMERWTQWVKGILDDDIWRQLGIHNDGKTKSTCGRLSPFTMTIALILPFLLFRLYPAVGLYPSYTDSQIGELYYLVLGRLYVAGFGRTGRDHSVPYVESFGQSILLWRVFRYLEKRKTLVLYCRGADPTWMAGGLYESLLNISTEIVARLQRINLQCFHKDMVVCMCLHERLSEYIHGEHSLYRGLQ</sequence>
<comment type="caution">
    <text evidence="2">The sequence shown here is derived from an EMBL/GenBank/DDBJ whole genome shotgun (WGS) entry which is preliminary data.</text>
</comment>
<evidence type="ECO:0000313" key="2">
    <source>
        <dbReference type="EMBL" id="KAH3803468.1"/>
    </source>
</evidence>
<protein>
    <submittedName>
        <fullName evidence="2">Uncharacterized protein</fullName>
    </submittedName>
</protein>
<organism evidence="2 3">
    <name type="scientific">Dreissena polymorpha</name>
    <name type="common">Zebra mussel</name>
    <name type="synonym">Mytilus polymorpha</name>
    <dbReference type="NCBI Taxonomy" id="45954"/>
    <lineage>
        <taxon>Eukaryota</taxon>
        <taxon>Metazoa</taxon>
        <taxon>Spiralia</taxon>
        <taxon>Lophotrochozoa</taxon>
        <taxon>Mollusca</taxon>
        <taxon>Bivalvia</taxon>
        <taxon>Autobranchia</taxon>
        <taxon>Heteroconchia</taxon>
        <taxon>Euheterodonta</taxon>
        <taxon>Imparidentia</taxon>
        <taxon>Neoheterodontei</taxon>
        <taxon>Myida</taxon>
        <taxon>Dreissenoidea</taxon>
        <taxon>Dreissenidae</taxon>
        <taxon>Dreissena</taxon>
    </lineage>
</organism>
<evidence type="ECO:0000256" key="1">
    <source>
        <dbReference type="SAM" id="Phobius"/>
    </source>
</evidence>
<dbReference type="AlphaFoldDB" id="A0A9D4FR41"/>
<evidence type="ECO:0000313" key="3">
    <source>
        <dbReference type="Proteomes" id="UP000828390"/>
    </source>
</evidence>
<keyword evidence="1" id="KW-1133">Transmembrane helix</keyword>
<accession>A0A9D4FR41</accession>
<reference evidence="2" key="1">
    <citation type="journal article" date="2019" name="bioRxiv">
        <title>The Genome of the Zebra Mussel, Dreissena polymorpha: A Resource for Invasive Species Research.</title>
        <authorList>
            <person name="McCartney M.A."/>
            <person name="Auch B."/>
            <person name="Kono T."/>
            <person name="Mallez S."/>
            <person name="Zhang Y."/>
            <person name="Obille A."/>
            <person name="Becker A."/>
            <person name="Abrahante J.E."/>
            <person name="Garbe J."/>
            <person name="Badalamenti J.P."/>
            <person name="Herman A."/>
            <person name="Mangelson H."/>
            <person name="Liachko I."/>
            <person name="Sullivan S."/>
            <person name="Sone E.D."/>
            <person name="Koren S."/>
            <person name="Silverstein K.A.T."/>
            <person name="Beckman K.B."/>
            <person name="Gohl D.M."/>
        </authorList>
    </citation>
    <scope>NUCLEOTIDE SEQUENCE</scope>
    <source>
        <strain evidence="2">Duluth1</strain>
        <tissue evidence="2">Whole animal</tissue>
    </source>
</reference>
<keyword evidence="3" id="KW-1185">Reference proteome</keyword>
<reference evidence="2" key="2">
    <citation type="submission" date="2020-11" db="EMBL/GenBank/DDBJ databases">
        <authorList>
            <person name="McCartney M.A."/>
            <person name="Auch B."/>
            <person name="Kono T."/>
            <person name="Mallez S."/>
            <person name="Becker A."/>
            <person name="Gohl D.M."/>
            <person name="Silverstein K.A.T."/>
            <person name="Koren S."/>
            <person name="Bechman K.B."/>
            <person name="Herman A."/>
            <person name="Abrahante J.E."/>
            <person name="Garbe J."/>
        </authorList>
    </citation>
    <scope>NUCLEOTIDE SEQUENCE</scope>
    <source>
        <strain evidence="2">Duluth1</strain>
        <tissue evidence="2">Whole animal</tissue>
    </source>
</reference>
<gene>
    <name evidence="2" type="ORF">DPMN_131729</name>
</gene>
<keyword evidence="1" id="KW-0472">Membrane</keyword>
<dbReference type="Proteomes" id="UP000828390">
    <property type="component" value="Unassembled WGS sequence"/>
</dbReference>
<feature type="transmembrane region" description="Helical" evidence="1">
    <location>
        <begin position="69"/>
        <end position="88"/>
    </location>
</feature>
<name>A0A9D4FR41_DREPO</name>